<evidence type="ECO:0000256" key="9">
    <source>
        <dbReference type="ARBA" id="ARBA00023054"/>
    </source>
</evidence>
<evidence type="ECO:0000256" key="5">
    <source>
        <dbReference type="ARBA" id="ARBA00022525"/>
    </source>
</evidence>
<dbReference type="AlphaFoldDB" id="A0AAV6QXN6"/>
<keyword evidence="5" id="KW-0964">Secreted</keyword>
<dbReference type="GO" id="GO:0048706">
    <property type="term" value="P:embryonic skeletal system development"/>
    <property type="evidence" value="ECO:0007669"/>
    <property type="project" value="TreeGrafter"/>
</dbReference>
<comment type="subcellular location">
    <subcellularLocation>
        <location evidence="2">Secreted</location>
        <location evidence="2">Extracellular space</location>
        <location evidence="2">Extracellular matrix</location>
    </subcellularLocation>
</comment>
<keyword evidence="8 11" id="KW-0732">Signal</keyword>
<dbReference type="GO" id="GO:0045667">
    <property type="term" value="P:regulation of osteoblast differentiation"/>
    <property type="evidence" value="ECO:0007669"/>
    <property type="project" value="InterPro"/>
</dbReference>
<feature type="signal peptide" evidence="11">
    <location>
        <begin position="1"/>
        <end position="26"/>
    </location>
</feature>
<keyword evidence="7" id="KW-0765">Sulfation</keyword>
<feature type="region of interest" description="Disordered" evidence="10">
    <location>
        <begin position="83"/>
        <end position="112"/>
    </location>
</feature>
<keyword evidence="13" id="KW-1185">Reference proteome</keyword>
<feature type="chain" id="PRO_5043989280" description="Unique cartilage matrix-associated protein" evidence="11">
    <location>
        <begin position="27"/>
        <end position="132"/>
    </location>
</feature>
<gene>
    <name evidence="12" type="ORF">JOB18_048548</name>
</gene>
<evidence type="ECO:0000256" key="7">
    <source>
        <dbReference type="ARBA" id="ARBA00022641"/>
    </source>
</evidence>
<dbReference type="PANTHER" id="PTHR28647">
    <property type="entry name" value="UNIQUE CARTILAGE MATRIX-ASSOCIATED PROTEIN"/>
    <property type="match status" value="1"/>
</dbReference>
<comment type="caution">
    <text evidence="12">The sequence shown here is derived from an EMBL/GenBank/DDBJ whole genome shotgun (WGS) entry which is preliminary data.</text>
</comment>
<proteinExistence type="inferred from homology"/>
<evidence type="ECO:0000256" key="2">
    <source>
        <dbReference type="ARBA" id="ARBA00004498"/>
    </source>
</evidence>
<organism evidence="12 13">
    <name type="scientific">Solea senegalensis</name>
    <name type="common">Senegalese sole</name>
    <dbReference type="NCBI Taxonomy" id="28829"/>
    <lineage>
        <taxon>Eukaryota</taxon>
        <taxon>Metazoa</taxon>
        <taxon>Chordata</taxon>
        <taxon>Craniata</taxon>
        <taxon>Vertebrata</taxon>
        <taxon>Euteleostomi</taxon>
        <taxon>Actinopterygii</taxon>
        <taxon>Neopterygii</taxon>
        <taxon>Teleostei</taxon>
        <taxon>Neoteleostei</taxon>
        <taxon>Acanthomorphata</taxon>
        <taxon>Carangaria</taxon>
        <taxon>Pleuronectiformes</taxon>
        <taxon>Pleuronectoidei</taxon>
        <taxon>Soleidae</taxon>
        <taxon>Solea</taxon>
    </lineage>
</organism>
<evidence type="ECO:0000256" key="4">
    <source>
        <dbReference type="ARBA" id="ARBA00013765"/>
    </source>
</evidence>
<accession>A0AAV6QXN6</accession>
<comment type="function">
    <text evidence="1">May be involved in the negative control of osteogenic differentiation of osteochondrogenic precursor cells in peripheral zones of fetal cartilage and at the cartilage-bone interface.</text>
</comment>
<keyword evidence="9" id="KW-0175">Coiled coil</keyword>
<evidence type="ECO:0000313" key="12">
    <source>
        <dbReference type="EMBL" id="KAG7498089.1"/>
    </source>
</evidence>
<name>A0AAV6QXN6_SOLSE</name>
<dbReference type="PANTHER" id="PTHR28647:SF2">
    <property type="entry name" value="UNIQUE CARTILAGE MATRIX-ASSOCIATED PROTEIN"/>
    <property type="match status" value="1"/>
</dbReference>
<evidence type="ECO:0000313" key="13">
    <source>
        <dbReference type="Proteomes" id="UP000693946"/>
    </source>
</evidence>
<comment type="similarity">
    <text evidence="3">Belongs to the UCMA family.</text>
</comment>
<evidence type="ECO:0000256" key="6">
    <source>
        <dbReference type="ARBA" id="ARBA00022530"/>
    </source>
</evidence>
<evidence type="ECO:0000256" key="11">
    <source>
        <dbReference type="SAM" id="SignalP"/>
    </source>
</evidence>
<protein>
    <recommendedName>
        <fullName evidence="4">Unique cartilage matrix-associated protein</fullName>
    </recommendedName>
</protein>
<keyword evidence="6" id="KW-0272">Extracellular matrix</keyword>
<dbReference type="InterPro" id="IPR031386">
    <property type="entry name" value="UCMA"/>
</dbReference>
<dbReference type="EMBL" id="JAGKHQ010000015">
    <property type="protein sequence ID" value="KAG7498089.1"/>
    <property type="molecule type" value="Genomic_DNA"/>
</dbReference>
<dbReference type="Proteomes" id="UP000693946">
    <property type="component" value="Linkage Group LG3"/>
</dbReference>
<evidence type="ECO:0000256" key="8">
    <source>
        <dbReference type="ARBA" id="ARBA00022729"/>
    </source>
</evidence>
<dbReference type="GO" id="GO:0031012">
    <property type="term" value="C:extracellular matrix"/>
    <property type="evidence" value="ECO:0007669"/>
    <property type="project" value="TreeGrafter"/>
</dbReference>
<evidence type="ECO:0000256" key="10">
    <source>
        <dbReference type="SAM" id="MobiDB-lite"/>
    </source>
</evidence>
<evidence type="ECO:0000256" key="3">
    <source>
        <dbReference type="ARBA" id="ARBA00011000"/>
    </source>
</evidence>
<reference evidence="12 13" key="1">
    <citation type="journal article" date="2021" name="Sci. Rep.">
        <title>Chromosome anchoring in Senegalese sole (Solea senegalensis) reveals sex-associated markers and genome rearrangements in flatfish.</title>
        <authorList>
            <person name="Guerrero-Cozar I."/>
            <person name="Gomez-Garrido J."/>
            <person name="Berbel C."/>
            <person name="Martinez-Blanch J.F."/>
            <person name="Alioto T."/>
            <person name="Claros M.G."/>
            <person name="Gagnaire P.A."/>
            <person name="Manchado M."/>
        </authorList>
    </citation>
    <scope>NUCLEOTIDE SEQUENCE [LARGE SCALE GENOMIC DNA]</scope>
    <source>
        <strain evidence="12">Sse05_10M</strain>
    </source>
</reference>
<sequence>MLWARVFVLSVLTTLLILTFSNVVENTEVPDSSQPADAKGTSQRVFMPVSDASNFFKRRNRRSSRYYEIQAEQRVKIAANERWREHNEEQRSRRENYAEEARDEINERTRETNEQVREYHYDGRYPRYYWSH</sequence>
<evidence type="ECO:0000256" key="1">
    <source>
        <dbReference type="ARBA" id="ARBA00002111"/>
    </source>
</evidence>
<dbReference type="Pfam" id="PF17085">
    <property type="entry name" value="UCMA"/>
    <property type="match status" value="1"/>
</dbReference>